<proteinExistence type="predicted"/>
<evidence type="ECO:0000256" key="1">
    <source>
        <dbReference type="SAM" id="MobiDB-lite"/>
    </source>
</evidence>
<reference evidence="2 3" key="1">
    <citation type="submission" date="2023-08" db="EMBL/GenBank/DDBJ databases">
        <title>A Necator americanus chromosomal reference genome.</title>
        <authorList>
            <person name="Ilik V."/>
            <person name="Petrzelkova K.J."/>
            <person name="Pardy F."/>
            <person name="Fuh T."/>
            <person name="Niatou-Singa F.S."/>
            <person name="Gouil Q."/>
            <person name="Baker L."/>
            <person name="Ritchie M.E."/>
            <person name="Jex A.R."/>
            <person name="Gazzola D."/>
            <person name="Li H."/>
            <person name="Toshio Fujiwara R."/>
            <person name="Zhan B."/>
            <person name="Aroian R.V."/>
            <person name="Pafco B."/>
            <person name="Schwarz E.M."/>
        </authorList>
    </citation>
    <scope>NUCLEOTIDE SEQUENCE [LARGE SCALE GENOMIC DNA]</scope>
    <source>
        <strain evidence="2 3">Aroian</strain>
        <tissue evidence="2">Whole animal</tissue>
    </source>
</reference>
<feature type="region of interest" description="Disordered" evidence="1">
    <location>
        <begin position="1"/>
        <end position="21"/>
    </location>
</feature>
<gene>
    <name evidence="2" type="primary">Necator_chrII.g8184</name>
    <name evidence="2" type="ORF">RB195_020390</name>
</gene>
<feature type="region of interest" description="Disordered" evidence="1">
    <location>
        <begin position="155"/>
        <end position="191"/>
    </location>
</feature>
<feature type="compositionally biased region" description="Polar residues" evidence="1">
    <location>
        <begin position="166"/>
        <end position="176"/>
    </location>
</feature>
<accession>A0ABR1CJK8</accession>
<dbReference type="EMBL" id="JAVFWL010000002">
    <property type="protein sequence ID" value="KAK6738250.1"/>
    <property type="molecule type" value="Genomic_DNA"/>
</dbReference>
<name>A0ABR1CJK8_NECAM</name>
<evidence type="ECO:0000313" key="2">
    <source>
        <dbReference type="EMBL" id="KAK6738250.1"/>
    </source>
</evidence>
<keyword evidence="3" id="KW-1185">Reference proteome</keyword>
<comment type="caution">
    <text evidence="2">The sequence shown here is derived from an EMBL/GenBank/DDBJ whole genome shotgun (WGS) entry which is preliminary data.</text>
</comment>
<organism evidence="2 3">
    <name type="scientific">Necator americanus</name>
    <name type="common">Human hookworm</name>
    <dbReference type="NCBI Taxonomy" id="51031"/>
    <lineage>
        <taxon>Eukaryota</taxon>
        <taxon>Metazoa</taxon>
        <taxon>Ecdysozoa</taxon>
        <taxon>Nematoda</taxon>
        <taxon>Chromadorea</taxon>
        <taxon>Rhabditida</taxon>
        <taxon>Rhabditina</taxon>
        <taxon>Rhabditomorpha</taxon>
        <taxon>Strongyloidea</taxon>
        <taxon>Ancylostomatidae</taxon>
        <taxon>Bunostominae</taxon>
        <taxon>Necator</taxon>
    </lineage>
</organism>
<dbReference type="Proteomes" id="UP001303046">
    <property type="component" value="Unassembled WGS sequence"/>
</dbReference>
<sequence>MSLEKFDDYGSTDQSKERPSTYAYDHTILSMSIDYTTGAANYTKFDMEVVEEDPELKNLILHSETTQEDISSERQTPILQQIIELQNDQVGDLAVDKTQDDISVSECRTPPFSPPSKSAAQHNTMSIPKISDFAVFGQKLLKSIANAPILQRPKKQSKESIVEVKTQPSAATQTEVSPMRIPSPIPNKTVSPEKLATANDISIRQECSPKVPLAFAIMAGEVSVEIPELDEYGYPHLKAVREDDDDDSDSDDSD</sequence>
<feature type="compositionally biased region" description="Basic and acidic residues" evidence="1">
    <location>
        <begin position="1"/>
        <end position="19"/>
    </location>
</feature>
<protein>
    <submittedName>
        <fullName evidence="2">Uncharacterized protein</fullName>
    </submittedName>
</protein>
<evidence type="ECO:0000313" key="3">
    <source>
        <dbReference type="Proteomes" id="UP001303046"/>
    </source>
</evidence>